<dbReference type="InterPro" id="IPR036388">
    <property type="entry name" value="WH-like_DNA-bd_sf"/>
</dbReference>
<dbReference type="PRINTS" id="PR00039">
    <property type="entry name" value="HTHLYSR"/>
</dbReference>
<dbReference type="PANTHER" id="PTHR30126:SF40">
    <property type="entry name" value="HTH-TYPE TRANSCRIPTIONAL REGULATOR GLTR"/>
    <property type="match status" value="1"/>
</dbReference>
<keyword evidence="7" id="KW-1185">Reference proteome</keyword>
<dbReference type="Gene3D" id="1.10.10.10">
    <property type="entry name" value="Winged helix-like DNA-binding domain superfamily/Winged helix DNA-binding domain"/>
    <property type="match status" value="1"/>
</dbReference>
<comment type="similarity">
    <text evidence="1">Belongs to the LysR transcriptional regulatory family.</text>
</comment>
<accession>A0ABV0BY66</accession>
<name>A0ABV0BY66_9SPHI</name>
<dbReference type="InterPro" id="IPR036390">
    <property type="entry name" value="WH_DNA-bd_sf"/>
</dbReference>
<evidence type="ECO:0000256" key="1">
    <source>
        <dbReference type="ARBA" id="ARBA00009437"/>
    </source>
</evidence>
<dbReference type="PROSITE" id="PS50931">
    <property type="entry name" value="HTH_LYSR"/>
    <property type="match status" value="1"/>
</dbReference>
<keyword evidence="4" id="KW-0804">Transcription</keyword>
<dbReference type="InterPro" id="IPR005119">
    <property type="entry name" value="LysR_subst-bd"/>
</dbReference>
<evidence type="ECO:0000313" key="7">
    <source>
        <dbReference type="Proteomes" id="UP001409291"/>
    </source>
</evidence>
<dbReference type="Proteomes" id="UP001409291">
    <property type="component" value="Unassembled WGS sequence"/>
</dbReference>
<dbReference type="EMBL" id="JBDJNQ010000011">
    <property type="protein sequence ID" value="MEN5379616.1"/>
    <property type="molecule type" value="Genomic_DNA"/>
</dbReference>
<evidence type="ECO:0000256" key="2">
    <source>
        <dbReference type="ARBA" id="ARBA00023015"/>
    </source>
</evidence>
<dbReference type="SUPFAM" id="SSF46785">
    <property type="entry name" value="Winged helix' DNA-binding domain"/>
    <property type="match status" value="1"/>
</dbReference>
<keyword evidence="3" id="KW-0238">DNA-binding</keyword>
<sequence length="295" mass="33303">MNINDLNLFAAVAFHGNFTKAAEAMCTVQSNVTARIKNLEEEFGATLFLRTSRKVELTAAGKTLLHYSRQITNLIEEAKLSIGKSDMIKGQLKVGFTETTMALKGPGLVTEMAEKFPLIDLDLTSAMRDKLINDVLNYRLDAAFIPAPVYNEELEHIHIMDERIVAVTPLKFKSLDELLAQPQLKAIVFDEGCFFRARLENWLITHDITNYHKTVMHSIEGVVNFIESGIGFSFLPQDIISTFYHERKIKTFSLPPEIGAVKTVLIYRKDNLSSPMLKAFISLFSSLKLQLNMQQ</sequence>
<reference evidence="6 7" key="1">
    <citation type="submission" date="2024-04" db="EMBL/GenBank/DDBJ databases">
        <title>WGS of bacteria from Torrens River.</title>
        <authorList>
            <person name="Wyrsch E.R."/>
            <person name="Drigo B."/>
        </authorList>
    </citation>
    <scope>NUCLEOTIDE SEQUENCE [LARGE SCALE GENOMIC DNA]</scope>
    <source>
        <strain evidence="6 7">TWI391</strain>
    </source>
</reference>
<protein>
    <submittedName>
        <fullName evidence="6">LysR family transcriptional regulator</fullName>
    </submittedName>
</protein>
<comment type="caution">
    <text evidence="6">The sequence shown here is derived from an EMBL/GenBank/DDBJ whole genome shotgun (WGS) entry which is preliminary data.</text>
</comment>
<feature type="domain" description="HTH lysR-type" evidence="5">
    <location>
        <begin position="1"/>
        <end position="58"/>
    </location>
</feature>
<organism evidence="6 7">
    <name type="scientific">Sphingobacterium kitahiroshimense</name>
    <dbReference type="NCBI Taxonomy" id="470446"/>
    <lineage>
        <taxon>Bacteria</taxon>
        <taxon>Pseudomonadati</taxon>
        <taxon>Bacteroidota</taxon>
        <taxon>Sphingobacteriia</taxon>
        <taxon>Sphingobacteriales</taxon>
        <taxon>Sphingobacteriaceae</taxon>
        <taxon>Sphingobacterium</taxon>
    </lineage>
</organism>
<dbReference type="SUPFAM" id="SSF53850">
    <property type="entry name" value="Periplasmic binding protein-like II"/>
    <property type="match status" value="1"/>
</dbReference>
<evidence type="ECO:0000256" key="3">
    <source>
        <dbReference type="ARBA" id="ARBA00023125"/>
    </source>
</evidence>
<dbReference type="InterPro" id="IPR000847">
    <property type="entry name" value="LysR_HTH_N"/>
</dbReference>
<dbReference type="Gene3D" id="3.40.190.290">
    <property type="match status" value="1"/>
</dbReference>
<proteinExistence type="inferred from homology"/>
<evidence type="ECO:0000256" key="4">
    <source>
        <dbReference type="ARBA" id="ARBA00023163"/>
    </source>
</evidence>
<dbReference type="Pfam" id="PF00126">
    <property type="entry name" value="HTH_1"/>
    <property type="match status" value="1"/>
</dbReference>
<dbReference type="RefSeq" id="WP_346582461.1">
    <property type="nucleotide sequence ID" value="NZ_JBDJLH010000001.1"/>
</dbReference>
<dbReference type="PANTHER" id="PTHR30126">
    <property type="entry name" value="HTH-TYPE TRANSCRIPTIONAL REGULATOR"/>
    <property type="match status" value="1"/>
</dbReference>
<keyword evidence="2" id="KW-0805">Transcription regulation</keyword>
<gene>
    <name evidence="6" type="ORF">ABE541_20275</name>
</gene>
<evidence type="ECO:0000313" key="6">
    <source>
        <dbReference type="EMBL" id="MEN5379616.1"/>
    </source>
</evidence>
<dbReference type="Pfam" id="PF03466">
    <property type="entry name" value="LysR_substrate"/>
    <property type="match status" value="1"/>
</dbReference>
<evidence type="ECO:0000259" key="5">
    <source>
        <dbReference type="PROSITE" id="PS50931"/>
    </source>
</evidence>